<dbReference type="EMBL" id="ML978129">
    <property type="protein sequence ID" value="KAF2096427.1"/>
    <property type="molecule type" value="Genomic_DNA"/>
</dbReference>
<accession>A0A9P4IB24</accession>
<dbReference type="OrthoDB" id="2851338at2759"/>
<keyword evidence="2" id="KW-1185">Reference proteome</keyword>
<dbReference type="Proteomes" id="UP000799772">
    <property type="component" value="Unassembled WGS sequence"/>
</dbReference>
<comment type="caution">
    <text evidence="1">The sequence shown here is derived from an EMBL/GenBank/DDBJ whole genome shotgun (WGS) entry which is preliminary data.</text>
</comment>
<evidence type="ECO:0000313" key="2">
    <source>
        <dbReference type="Proteomes" id="UP000799772"/>
    </source>
</evidence>
<sequence>MTKPALLGNGLLVIWGDIDNTANDEEALNDWWTNEHLPERLSIEGFRRARRYYSADESSTSISKYLVCYEVSTLATLTSEAYMAKLNDPTPGTAKYMSLLATLTRCASNVVHSAGREEFSVLKSGSVGSTIVHIVISFPPLSSDKEQELRNWAVSTLTPRVLASHHSVLAVHIVQPDDAATKTGNSSKSYDTVKVIKKDRESESGNKWILLVEFAYTKNAVLKHAKSPALKESFMEYITSLGAKVESNEVYELLCVANE</sequence>
<dbReference type="AlphaFoldDB" id="A0A9P4IB24"/>
<dbReference type="SUPFAM" id="SSF54909">
    <property type="entry name" value="Dimeric alpha+beta barrel"/>
    <property type="match status" value="1"/>
</dbReference>
<protein>
    <submittedName>
        <fullName evidence="1">Uncharacterized protein</fullName>
    </submittedName>
</protein>
<proteinExistence type="predicted"/>
<reference evidence="1" key="1">
    <citation type="journal article" date="2020" name="Stud. Mycol.">
        <title>101 Dothideomycetes genomes: a test case for predicting lifestyles and emergence of pathogens.</title>
        <authorList>
            <person name="Haridas S."/>
            <person name="Albert R."/>
            <person name="Binder M."/>
            <person name="Bloem J."/>
            <person name="Labutti K."/>
            <person name="Salamov A."/>
            <person name="Andreopoulos B."/>
            <person name="Baker S."/>
            <person name="Barry K."/>
            <person name="Bills G."/>
            <person name="Bluhm B."/>
            <person name="Cannon C."/>
            <person name="Castanera R."/>
            <person name="Culley D."/>
            <person name="Daum C."/>
            <person name="Ezra D."/>
            <person name="Gonzalez J."/>
            <person name="Henrissat B."/>
            <person name="Kuo A."/>
            <person name="Liang C."/>
            <person name="Lipzen A."/>
            <person name="Lutzoni F."/>
            <person name="Magnuson J."/>
            <person name="Mondo S."/>
            <person name="Nolan M."/>
            <person name="Ohm R."/>
            <person name="Pangilinan J."/>
            <person name="Park H.-J."/>
            <person name="Ramirez L."/>
            <person name="Alfaro M."/>
            <person name="Sun H."/>
            <person name="Tritt A."/>
            <person name="Yoshinaga Y."/>
            <person name="Zwiers L.-H."/>
            <person name="Turgeon B."/>
            <person name="Goodwin S."/>
            <person name="Spatafora J."/>
            <person name="Crous P."/>
            <person name="Grigoriev I."/>
        </authorList>
    </citation>
    <scope>NUCLEOTIDE SEQUENCE</scope>
    <source>
        <strain evidence="1">CBS 133067</strain>
    </source>
</reference>
<dbReference type="InterPro" id="IPR011008">
    <property type="entry name" value="Dimeric_a/b-barrel"/>
</dbReference>
<organism evidence="1 2">
    <name type="scientific">Rhizodiscina lignyota</name>
    <dbReference type="NCBI Taxonomy" id="1504668"/>
    <lineage>
        <taxon>Eukaryota</taxon>
        <taxon>Fungi</taxon>
        <taxon>Dikarya</taxon>
        <taxon>Ascomycota</taxon>
        <taxon>Pezizomycotina</taxon>
        <taxon>Dothideomycetes</taxon>
        <taxon>Pleosporomycetidae</taxon>
        <taxon>Aulographales</taxon>
        <taxon>Rhizodiscinaceae</taxon>
        <taxon>Rhizodiscina</taxon>
    </lineage>
</organism>
<evidence type="ECO:0000313" key="1">
    <source>
        <dbReference type="EMBL" id="KAF2096427.1"/>
    </source>
</evidence>
<name>A0A9P4IB24_9PEZI</name>
<gene>
    <name evidence="1" type="ORF">NA57DRAFT_78032</name>
</gene>